<evidence type="ECO:0000256" key="2">
    <source>
        <dbReference type="ARBA" id="ARBA00022574"/>
    </source>
</evidence>
<dbReference type="InterPro" id="IPR045145">
    <property type="entry name" value="PTHR15271"/>
</dbReference>
<dbReference type="OrthoDB" id="71227at2759"/>
<keyword evidence="4" id="KW-0227">DNA damage</keyword>
<reference evidence="9 10" key="1">
    <citation type="journal article" date="2013" name="Curr. Biol.">
        <title>Shared signatures of parasitism and phylogenomics unite Cryptomycota and microsporidia.</title>
        <authorList>
            <person name="James T.Y."/>
            <person name="Pelin A."/>
            <person name="Bonen L."/>
            <person name="Ahrendt S."/>
            <person name="Sain D."/>
            <person name="Corradi N."/>
            <person name="Stajich J.E."/>
        </authorList>
    </citation>
    <scope>NUCLEOTIDE SEQUENCE [LARGE SCALE GENOMIC DNA]</scope>
    <source>
        <strain evidence="9 10">CSF55</strain>
    </source>
</reference>
<keyword evidence="6" id="KW-0234">DNA repair</keyword>
<dbReference type="GO" id="GO:0006335">
    <property type="term" value="P:DNA replication-dependent chromatin assembly"/>
    <property type="evidence" value="ECO:0007669"/>
    <property type="project" value="InterPro"/>
</dbReference>
<sequence length="319" mass="36734">MSSYVVRSLRIYTLSIRKNVIHTNCINRFMKLPKEREIVLKDENDEEIKHKMFRVYHDETLVSWYRRCSFSPDGAFFVSPTGTFKQSDSNEYIESVYVFSRNKFKHNPFLVLTGFQKPTVAVRFSPIFYELIPENKNVSTLSYRCIFAVLSQESVFIYDTQSFQVLTIIKDLHYSHLTDLAWSNDGQSILISSNDGFVSLVSFQENELGSKLAIQPEIKPKEIPVILSKKKKEKEPVQATPDANSIIVDNDQEDEVKEMKKEKEAVQAIPDANSIIVDNDQEDDAKEMVLEEISLNVPIQSMSDAQPKKRIQPTFVSEL</sequence>
<dbReference type="InterPro" id="IPR015943">
    <property type="entry name" value="WD40/YVTN_repeat-like_dom_sf"/>
</dbReference>
<name>A0A075AMH2_ROZAC</name>
<evidence type="ECO:0000256" key="3">
    <source>
        <dbReference type="ARBA" id="ARBA00022737"/>
    </source>
</evidence>
<dbReference type="PANTHER" id="PTHR15271:SF4">
    <property type="entry name" value="CHROMATIN ASSEMBLY FACTOR 1 SUBUNIT B"/>
    <property type="match status" value="1"/>
</dbReference>
<dbReference type="InterPro" id="IPR055410">
    <property type="entry name" value="Beta-prop_CAF1B_HIR1"/>
</dbReference>
<keyword evidence="3" id="KW-0677">Repeat</keyword>
<keyword evidence="5" id="KW-0156">Chromatin regulator</keyword>
<keyword evidence="7" id="KW-0539">Nucleus</keyword>
<dbReference type="GO" id="GO:0005634">
    <property type="term" value="C:nucleus"/>
    <property type="evidence" value="ECO:0007669"/>
    <property type="project" value="UniProtKB-SubCell"/>
</dbReference>
<protein>
    <recommendedName>
        <fullName evidence="8">CAF1B/HIR1 beta-propeller domain-containing protein</fullName>
    </recommendedName>
</protein>
<evidence type="ECO:0000259" key="8">
    <source>
        <dbReference type="Pfam" id="PF24105"/>
    </source>
</evidence>
<keyword evidence="2" id="KW-0853">WD repeat</keyword>
<dbReference type="InterPro" id="IPR036322">
    <property type="entry name" value="WD40_repeat_dom_sf"/>
</dbReference>
<dbReference type="GO" id="GO:0006281">
    <property type="term" value="P:DNA repair"/>
    <property type="evidence" value="ECO:0007669"/>
    <property type="project" value="UniProtKB-KW"/>
</dbReference>
<evidence type="ECO:0000256" key="5">
    <source>
        <dbReference type="ARBA" id="ARBA00022853"/>
    </source>
</evidence>
<keyword evidence="10" id="KW-1185">Reference proteome</keyword>
<dbReference type="SUPFAM" id="SSF50978">
    <property type="entry name" value="WD40 repeat-like"/>
    <property type="match status" value="1"/>
</dbReference>
<gene>
    <name evidence="9" type="ORF">O9G_005790</name>
</gene>
<evidence type="ECO:0000256" key="6">
    <source>
        <dbReference type="ARBA" id="ARBA00023204"/>
    </source>
</evidence>
<dbReference type="STRING" id="988480.A0A075AMH2"/>
<dbReference type="Gene3D" id="2.130.10.10">
    <property type="entry name" value="YVTN repeat-like/Quinoprotein amine dehydrogenase"/>
    <property type="match status" value="1"/>
</dbReference>
<proteinExistence type="predicted"/>
<dbReference type="Pfam" id="PF24105">
    <property type="entry name" value="Beta-prop_CAF1B_HIR1"/>
    <property type="match status" value="1"/>
</dbReference>
<organism evidence="9 10">
    <name type="scientific">Rozella allomycis (strain CSF55)</name>
    <dbReference type="NCBI Taxonomy" id="988480"/>
    <lineage>
        <taxon>Eukaryota</taxon>
        <taxon>Fungi</taxon>
        <taxon>Fungi incertae sedis</taxon>
        <taxon>Cryptomycota</taxon>
        <taxon>Cryptomycota incertae sedis</taxon>
        <taxon>Rozella</taxon>
    </lineage>
</organism>
<evidence type="ECO:0000256" key="4">
    <source>
        <dbReference type="ARBA" id="ARBA00022763"/>
    </source>
</evidence>
<evidence type="ECO:0000256" key="1">
    <source>
        <dbReference type="ARBA" id="ARBA00004123"/>
    </source>
</evidence>
<dbReference type="GO" id="GO:0033186">
    <property type="term" value="C:CAF-1 complex"/>
    <property type="evidence" value="ECO:0007669"/>
    <property type="project" value="TreeGrafter"/>
</dbReference>
<dbReference type="GO" id="GO:0006334">
    <property type="term" value="P:nucleosome assembly"/>
    <property type="evidence" value="ECO:0007669"/>
    <property type="project" value="TreeGrafter"/>
</dbReference>
<evidence type="ECO:0000313" key="9">
    <source>
        <dbReference type="EMBL" id="EPZ30793.1"/>
    </source>
</evidence>
<dbReference type="Proteomes" id="UP000030755">
    <property type="component" value="Unassembled WGS sequence"/>
</dbReference>
<evidence type="ECO:0000313" key="10">
    <source>
        <dbReference type="Proteomes" id="UP000030755"/>
    </source>
</evidence>
<dbReference type="AlphaFoldDB" id="A0A075AMH2"/>
<dbReference type="HOGENOM" id="CLU_871983_0_0_1"/>
<dbReference type="PANTHER" id="PTHR15271">
    <property type="entry name" value="CHROMATIN ASSEMBLY FACTOR 1 SUBUNIT B"/>
    <property type="match status" value="1"/>
</dbReference>
<dbReference type="EMBL" id="KE561374">
    <property type="protein sequence ID" value="EPZ30793.1"/>
    <property type="molecule type" value="Genomic_DNA"/>
</dbReference>
<accession>A0A075AMH2</accession>
<evidence type="ECO:0000256" key="7">
    <source>
        <dbReference type="ARBA" id="ARBA00023242"/>
    </source>
</evidence>
<comment type="subcellular location">
    <subcellularLocation>
        <location evidence="1">Nucleus</location>
    </subcellularLocation>
</comment>
<feature type="domain" description="CAF1B/HIR1 beta-propeller" evidence="8">
    <location>
        <begin position="36"/>
        <end position="208"/>
    </location>
</feature>